<sequence>MFNNLQVESKLDIFKCLNFKQLTSFRQTNNYFNALIGRYEGELARKKFDKIEIIGNRFYRVCTYKSINNEDGVFKLKVTNQLMEKVNKRGLRYTLWWKSAVERQIPVYLIYTHCKSHEIIRLYEGRNLSKVLDLPLIPRNVEEIKIIRCWIERISFCYFNNLDFVTSIFNPEIIKLIFDDEEIDKIKFNCHSCQYLCIRDETVLKFYLNRLVIEESVTLRYDYYSSKKLKKDLFDILFKFVLKIPKVFINDFMEATLCKLILNHIETSKENIISNQIRFGDLFDFLTLSERAEFIEEYQGFHSSKYKYKLTNIHNQNVKFSIFIEEWYDHINQVYIDRISE</sequence>
<evidence type="ECO:0000313" key="1">
    <source>
        <dbReference type="Proteomes" id="UP000095281"/>
    </source>
</evidence>
<reference evidence="2" key="1">
    <citation type="submission" date="2016-11" db="UniProtKB">
        <authorList>
            <consortium name="WormBaseParasite"/>
        </authorList>
    </citation>
    <scope>IDENTIFICATION</scope>
</reference>
<dbReference type="WBParaSite" id="MhA1_Contig2732.frz3.gene3">
    <property type="protein sequence ID" value="MhA1_Contig2732.frz3.gene3"/>
    <property type="gene ID" value="MhA1_Contig2732.frz3.gene3"/>
</dbReference>
<dbReference type="AlphaFoldDB" id="A0A1I8BJL6"/>
<name>A0A1I8BJL6_MELHA</name>
<keyword evidence="1" id="KW-1185">Reference proteome</keyword>
<evidence type="ECO:0000313" key="2">
    <source>
        <dbReference type="WBParaSite" id="MhA1_Contig2732.frz3.gene3"/>
    </source>
</evidence>
<dbReference type="Proteomes" id="UP000095281">
    <property type="component" value="Unplaced"/>
</dbReference>
<protein>
    <submittedName>
        <fullName evidence="2">F-box domain-containing protein</fullName>
    </submittedName>
</protein>
<accession>A0A1I8BJL6</accession>
<organism evidence="1 2">
    <name type="scientific">Meloidogyne hapla</name>
    <name type="common">Root-knot nematode worm</name>
    <dbReference type="NCBI Taxonomy" id="6305"/>
    <lineage>
        <taxon>Eukaryota</taxon>
        <taxon>Metazoa</taxon>
        <taxon>Ecdysozoa</taxon>
        <taxon>Nematoda</taxon>
        <taxon>Chromadorea</taxon>
        <taxon>Rhabditida</taxon>
        <taxon>Tylenchina</taxon>
        <taxon>Tylenchomorpha</taxon>
        <taxon>Tylenchoidea</taxon>
        <taxon>Meloidogynidae</taxon>
        <taxon>Meloidogyninae</taxon>
        <taxon>Meloidogyne</taxon>
    </lineage>
</organism>
<proteinExistence type="predicted"/>